<feature type="transmembrane region" description="Helical" evidence="1">
    <location>
        <begin position="317"/>
        <end position="334"/>
    </location>
</feature>
<keyword evidence="1" id="KW-0472">Membrane</keyword>
<protein>
    <submittedName>
        <fullName evidence="2">Uncharacterized protein</fullName>
    </submittedName>
</protein>
<feature type="transmembrane region" description="Helical" evidence="1">
    <location>
        <begin position="156"/>
        <end position="176"/>
    </location>
</feature>
<accession>A0A8J3TBB4</accession>
<dbReference type="RefSeq" id="WP_168115364.1">
    <property type="nucleotide sequence ID" value="NZ_BOON01000019.1"/>
</dbReference>
<feature type="transmembrane region" description="Helical" evidence="1">
    <location>
        <begin position="125"/>
        <end position="144"/>
    </location>
</feature>
<comment type="caution">
    <text evidence="2">The sequence shown here is derived from an EMBL/GenBank/DDBJ whole genome shotgun (WGS) entry which is preliminary data.</text>
</comment>
<keyword evidence="1" id="KW-1133">Transmembrane helix</keyword>
<evidence type="ECO:0000313" key="2">
    <source>
        <dbReference type="EMBL" id="GII22727.1"/>
    </source>
</evidence>
<feature type="transmembrane region" description="Helical" evidence="1">
    <location>
        <begin position="290"/>
        <end position="311"/>
    </location>
</feature>
<feature type="transmembrane region" description="Helical" evidence="1">
    <location>
        <begin position="46"/>
        <end position="65"/>
    </location>
</feature>
<organism evidence="2 3">
    <name type="scientific">Planosporangium mesophilum</name>
    <dbReference type="NCBI Taxonomy" id="689768"/>
    <lineage>
        <taxon>Bacteria</taxon>
        <taxon>Bacillati</taxon>
        <taxon>Actinomycetota</taxon>
        <taxon>Actinomycetes</taxon>
        <taxon>Micromonosporales</taxon>
        <taxon>Micromonosporaceae</taxon>
        <taxon>Planosporangium</taxon>
    </lineage>
</organism>
<feature type="transmembrane region" description="Helical" evidence="1">
    <location>
        <begin position="188"/>
        <end position="210"/>
    </location>
</feature>
<evidence type="ECO:0000313" key="3">
    <source>
        <dbReference type="Proteomes" id="UP000599074"/>
    </source>
</evidence>
<feature type="transmembrane region" description="Helical" evidence="1">
    <location>
        <begin position="255"/>
        <end position="278"/>
    </location>
</feature>
<keyword evidence="3" id="KW-1185">Reference proteome</keyword>
<dbReference type="Proteomes" id="UP000599074">
    <property type="component" value="Unassembled WGS sequence"/>
</dbReference>
<gene>
    <name evidence="2" type="ORF">Pme01_23240</name>
</gene>
<reference evidence="2" key="1">
    <citation type="submission" date="2021-01" db="EMBL/GenBank/DDBJ databases">
        <title>Whole genome shotgun sequence of Planosporangium mesophilum NBRC 109066.</title>
        <authorList>
            <person name="Komaki H."/>
            <person name="Tamura T."/>
        </authorList>
    </citation>
    <scope>NUCLEOTIDE SEQUENCE</scope>
    <source>
        <strain evidence="2">NBRC 109066</strain>
    </source>
</reference>
<dbReference type="EMBL" id="BOON01000019">
    <property type="protein sequence ID" value="GII22727.1"/>
    <property type="molecule type" value="Genomic_DNA"/>
</dbReference>
<keyword evidence="1" id="KW-0812">Transmembrane</keyword>
<sequence>MTEHPVTTPAQVRASERIPGRRRAALTLVALAPLVAEVTLGTVPLAMIWVVLVYLPIYGAGVLVIRELVRRTGGGWGSMLLLGLAYGLVEEGVALQSLTSPHLYGAAGWGPRPFGINSAYAELNLPYHAVFSVAIPIALVERIFPSLRRTHFLRRGGLIATAIVAILGVGLLRASVPPSEDPGYALPIPALAALAVLVAALVLAAVRLAGGSMRDGVEPPRPAIVGSGCAAAVLGYLGLLYPFGGARQPAFTEGLWVLVPMLVAAVVAVSAGLALRRWSTAPGWTPRHQLAALGGALLAHTAFGAAAVAAAHGAPDVAVQLAWGLVTVFLLAALDRRDRRTASG</sequence>
<name>A0A8J3TBB4_9ACTN</name>
<dbReference type="AlphaFoldDB" id="A0A8J3TBB4"/>
<feature type="transmembrane region" description="Helical" evidence="1">
    <location>
        <begin position="72"/>
        <end position="89"/>
    </location>
</feature>
<proteinExistence type="predicted"/>
<feature type="transmembrane region" description="Helical" evidence="1">
    <location>
        <begin position="222"/>
        <end position="243"/>
    </location>
</feature>
<evidence type="ECO:0000256" key="1">
    <source>
        <dbReference type="SAM" id="Phobius"/>
    </source>
</evidence>